<sequence length="109" mass="11783">FSSSSSLFLSSSSRFFSSDSSFFLLSSSSFRCSDSNCSCSSSLLMSSFSSSALRFASSPCNSIDFRGEGRRCISAVVSRSMYGFFFFDPFSFDSISSPFPSEVGPVVCL</sequence>
<evidence type="ECO:0000313" key="2">
    <source>
        <dbReference type="Proteomes" id="UP001328107"/>
    </source>
</evidence>
<organism evidence="1 2">
    <name type="scientific">Pristionchus mayeri</name>
    <dbReference type="NCBI Taxonomy" id="1317129"/>
    <lineage>
        <taxon>Eukaryota</taxon>
        <taxon>Metazoa</taxon>
        <taxon>Ecdysozoa</taxon>
        <taxon>Nematoda</taxon>
        <taxon>Chromadorea</taxon>
        <taxon>Rhabditida</taxon>
        <taxon>Rhabditina</taxon>
        <taxon>Diplogasteromorpha</taxon>
        <taxon>Diplogasteroidea</taxon>
        <taxon>Neodiplogasteridae</taxon>
        <taxon>Pristionchus</taxon>
    </lineage>
</organism>
<dbReference type="AlphaFoldDB" id="A0AAN5D9N4"/>
<comment type="caution">
    <text evidence="1">The sequence shown here is derived from an EMBL/GenBank/DDBJ whole genome shotgun (WGS) entry which is preliminary data.</text>
</comment>
<evidence type="ECO:0000313" key="1">
    <source>
        <dbReference type="EMBL" id="GMR58640.1"/>
    </source>
</evidence>
<protein>
    <submittedName>
        <fullName evidence="1">Uncharacterized protein</fullName>
    </submittedName>
</protein>
<proteinExistence type="predicted"/>
<keyword evidence="2" id="KW-1185">Reference proteome</keyword>
<feature type="non-terminal residue" evidence="1">
    <location>
        <position position="1"/>
    </location>
</feature>
<dbReference type="Proteomes" id="UP001328107">
    <property type="component" value="Unassembled WGS sequence"/>
</dbReference>
<dbReference type="EMBL" id="BTRK01000006">
    <property type="protein sequence ID" value="GMR58640.1"/>
    <property type="molecule type" value="Genomic_DNA"/>
</dbReference>
<name>A0AAN5D9N4_9BILA</name>
<reference evidence="2" key="1">
    <citation type="submission" date="2022-10" db="EMBL/GenBank/DDBJ databases">
        <title>Genome assembly of Pristionchus species.</title>
        <authorList>
            <person name="Yoshida K."/>
            <person name="Sommer R.J."/>
        </authorList>
    </citation>
    <scope>NUCLEOTIDE SEQUENCE [LARGE SCALE GENOMIC DNA]</scope>
    <source>
        <strain evidence="2">RS5460</strain>
    </source>
</reference>
<gene>
    <name evidence="1" type="ORF">PMAYCL1PPCAC_28835</name>
</gene>
<accession>A0AAN5D9N4</accession>